<keyword evidence="4" id="KW-1185">Reference proteome</keyword>
<reference evidence="3" key="1">
    <citation type="submission" date="2023-03" db="EMBL/GenBank/DDBJ databases">
        <title>Electrophorus voltai genome.</title>
        <authorList>
            <person name="Bian C."/>
        </authorList>
    </citation>
    <scope>NUCLEOTIDE SEQUENCE</scope>
    <source>
        <strain evidence="3">CB-2022</strain>
        <tissue evidence="3">Muscle</tissue>
    </source>
</reference>
<name>A0AAD8YQX7_9TELE</name>
<comment type="caution">
    <text evidence="3">The sequence shown here is derived from an EMBL/GenBank/DDBJ whole genome shotgun (WGS) entry which is preliminary data.</text>
</comment>
<feature type="domain" description="MIF4G" evidence="2">
    <location>
        <begin position="522"/>
        <end position="613"/>
    </location>
</feature>
<feature type="compositionally biased region" description="Polar residues" evidence="1">
    <location>
        <begin position="138"/>
        <end position="149"/>
    </location>
</feature>
<protein>
    <recommendedName>
        <fullName evidence="2">MIF4G domain-containing protein</fullName>
    </recommendedName>
</protein>
<dbReference type="AlphaFoldDB" id="A0AAD8YQX7"/>
<dbReference type="PANTHER" id="PTHR23253:SF23">
    <property type="entry name" value="EUKARYOTIC TRANSLATION INITIATION FACTOR 4 GAMMA 3"/>
    <property type="match status" value="1"/>
</dbReference>
<sequence length="614" mass="67545">LFQIPQMQTAQPAIPSNSASFRPVSSQPIMMFLTPMPFTSSQTGQYYVLQYYVPQYHHSGLPYVGHPQQYSVQPTGPSTFYPGLFPADCPLAYDANNLLFAKIRIRDPNQDGKDITEEIMSGVGISQNTSPPVGRPCTTPTAPQVSHSVPQPEPLIGCRPLLRVIHSTVLPHSHSNPPDLPSCSLYTDSPRKGPVRRIQPNPEHLSSSEERPLCKGNTHYCAFLCPHPHYPRIFYLKSQQLNSQVAEQGNVNVGLALEAHCPAKAASPAAGEAVASGTLTPSLPSSTAAPSGLTLPGQAVIEAVQACGASTGAELKETGKEPEVLLEDKVEPILQSNLRQSLSQAISLSNTWKKPKEDTPVGQAQCPDREVIPLSRCSLYPSLHAEPELKDGKRQYDRDFLLAFQFMPACMQKPEGLPPISDVVLDKIKQNKLPLQQVGPRIIARDPGFNPASADFSRAIPGGRGAPLLSVGPRRLPPRKIITNVSMNDEVQLKKAENAWKPGRKRENTQNPETQKTQELFQKVRSILNKLTPQMFNQLMKQVMDLTIDTEERLKGVVDLVFEKAIDEPSFSMVYGNMCSCLAMLKVPMADKPTSTVGFQKLLLNRCQKEFEKD</sequence>
<evidence type="ECO:0000259" key="2">
    <source>
        <dbReference type="Pfam" id="PF02854"/>
    </source>
</evidence>
<dbReference type="InterPro" id="IPR016024">
    <property type="entry name" value="ARM-type_fold"/>
</dbReference>
<proteinExistence type="predicted"/>
<dbReference type="PANTHER" id="PTHR23253">
    <property type="entry name" value="EUKARYOTIC TRANSLATION INITIATION FACTOR 4 GAMMA"/>
    <property type="match status" value="1"/>
</dbReference>
<dbReference type="Proteomes" id="UP001239994">
    <property type="component" value="Unassembled WGS sequence"/>
</dbReference>
<dbReference type="EMBL" id="JAROKS010000296">
    <property type="protein sequence ID" value="KAK1784316.1"/>
    <property type="molecule type" value="Genomic_DNA"/>
</dbReference>
<dbReference type="SUPFAM" id="SSF48371">
    <property type="entry name" value="ARM repeat"/>
    <property type="match status" value="1"/>
</dbReference>
<feature type="region of interest" description="Disordered" evidence="1">
    <location>
        <begin position="191"/>
        <end position="211"/>
    </location>
</feature>
<dbReference type="Pfam" id="PF02854">
    <property type="entry name" value="MIF4G"/>
    <property type="match status" value="1"/>
</dbReference>
<dbReference type="InterPro" id="IPR003890">
    <property type="entry name" value="MIF4G-like_typ-3"/>
</dbReference>
<dbReference type="GO" id="GO:0003729">
    <property type="term" value="F:mRNA binding"/>
    <property type="evidence" value="ECO:0007669"/>
    <property type="project" value="TreeGrafter"/>
</dbReference>
<evidence type="ECO:0000256" key="1">
    <source>
        <dbReference type="SAM" id="MobiDB-lite"/>
    </source>
</evidence>
<accession>A0AAD8YQX7</accession>
<feature type="non-terminal residue" evidence="3">
    <location>
        <position position="614"/>
    </location>
</feature>
<gene>
    <name evidence="3" type="ORF">P4O66_019111</name>
</gene>
<evidence type="ECO:0000313" key="4">
    <source>
        <dbReference type="Proteomes" id="UP001239994"/>
    </source>
</evidence>
<feature type="non-terminal residue" evidence="3">
    <location>
        <position position="1"/>
    </location>
</feature>
<organism evidence="3 4">
    <name type="scientific">Electrophorus voltai</name>
    <dbReference type="NCBI Taxonomy" id="2609070"/>
    <lineage>
        <taxon>Eukaryota</taxon>
        <taxon>Metazoa</taxon>
        <taxon>Chordata</taxon>
        <taxon>Craniata</taxon>
        <taxon>Vertebrata</taxon>
        <taxon>Euteleostomi</taxon>
        <taxon>Actinopterygii</taxon>
        <taxon>Neopterygii</taxon>
        <taxon>Teleostei</taxon>
        <taxon>Ostariophysi</taxon>
        <taxon>Gymnotiformes</taxon>
        <taxon>Gymnotoidei</taxon>
        <taxon>Gymnotidae</taxon>
        <taxon>Electrophorus</taxon>
    </lineage>
</organism>
<feature type="region of interest" description="Disordered" evidence="1">
    <location>
        <begin position="124"/>
        <end position="150"/>
    </location>
</feature>
<dbReference type="Gene3D" id="1.25.40.180">
    <property type="match status" value="1"/>
</dbReference>
<dbReference type="GO" id="GO:0003743">
    <property type="term" value="F:translation initiation factor activity"/>
    <property type="evidence" value="ECO:0007669"/>
    <property type="project" value="TreeGrafter"/>
</dbReference>
<dbReference type="GO" id="GO:0016281">
    <property type="term" value="C:eukaryotic translation initiation factor 4F complex"/>
    <property type="evidence" value="ECO:0007669"/>
    <property type="project" value="TreeGrafter"/>
</dbReference>
<evidence type="ECO:0000313" key="3">
    <source>
        <dbReference type="EMBL" id="KAK1784316.1"/>
    </source>
</evidence>